<accession>A0A822VBC9</accession>
<dbReference type="EC" id="3.4.19.1" evidence="3"/>
<protein>
    <submittedName>
        <fullName evidence="3">Dipeptidyl aminopeptidase/acylaminoacyl peptidase</fullName>
        <ecNumber evidence="3">3.4.19.1</ecNumber>
    </submittedName>
</protein>
<gene>
    <name evidence="3" type="ORF">AGR4A_pAt10046</name>
</gene>
<dbReference type="GO" id="GO:0004177">
    <property type="term" value="F:aminopeptidase activity"/>
    <property type="evidence" value="ECO:0007669"/>
    <property type="project" value="UniProtKB-KW"/>
</dbReference>
<dbReference type="Pfam" id="PF00326">
    <property type="entry name" value="Peptidase_S9"/>
    <property type="match status" value="1"/>
</dbReference>
<feature type="domain" description="Peptidase S9 prolyl oligopeptidase catalytic" evidence="2">
    <location>
        <begin position="434"/>
        <end position="645"/>
    </location>
</feature>
<keyword evidence="3" id="KW-0645">Protease</keyword>
<dbReference type="GO" id="GO:0006508">
    <property type="term" value="P:proteolysis"/>
    <property type="evidence" value="ECO:0007669"/>
    <property type="project" value="InterPro"/>
</dbReference>
<comment type="caution">
    <text evidence="3">The sequence shown here is derived from an EMBL/GenBank/DDBJ whole genome shotgun (WGS) entry which is preliminary data.</text>
</comment>
<reference evidence="3 4" key="1">
    <citation type="submission" date="2016-01" db="EMBL/GenBank/DDBJ databases">
        <authorList>
            <person name="Regsiter A."/>
            <person name="william w."/>
        </authorList>
    </citation>
    <scope>NUCLEOTIDE SEQUENCE [LARGE SCALE GENOMIC DNA]</scope>
    <source>
        <strain evidence="3 4">B6</strain>
    </source>
</reference>
<dbReference type="GO" id="GO:0004252">
    <property type="term" value="F:serine-type endopeptidase activity"/>
    <property type="evidence" value="ECO:0007669"/>
    <property type="project" value="TreeGrafter"/>
</dbReference>
<organism evidence="3 4">
    <name type="scientific">Agrobacterium tumefaciens str. B6</name>
    <dbReference type="NCBI Taxonomy" id="1183423"/>
    <lineage>
        <taxon>Bacteria</taxon>
        <taxon>Pseudomonadati</taxon>
        <taxon>Pseudomonadota</taxon>
        <taxon>Alphaproteobacteria</taxon>
        <taxon>Hyphomicrobiales</taxon>
        <taxon>Rhizobiaceae</taxon>
        <taxon>Rhizobium/Agrobacterium group</taxon>
        <taxon>Agrobacterium</taxon>
        <taxon>Agrobacterium tumefaciens complex</taxon>
    </lineage>
</organism>
<dbReference type="PANTHER" id="PTHR42776">
    <property type="entry name" value="SERINE PEPTIDASE S9 FAMILY MEMBER"/>
    <property type="match status" value="1"/>
</dbReference>
<dbReference type="InterPro" id="IPR029058">
    <property type="entry name" value="AB_hydrolase_fold"/>
</dbReference>
<evidence type="ECO:0000313" key="3">
    <source>
        <dbReference type="EMBL" id="CVI24281.1"/>
    </source>
</evidence>
<dbReference type="PANTHER" id="PTHR42776:SF27">
    <property type="entry name" value="DIPEPTIDYL PEPTIDASE FAMILY MEMBER 6"/>
    <property type="match status" value="1"/>
</dbReference>
<evidence type="ECO:0000313" key="4">
    <source>
        <dbReference type="Proteomes" id="UP000192074"/>
    </source>
</evidence>
<evidence type="ECO:0000259" key="2">
    <source>
        <dbReference type="Pfam" id="PF00326"/>
    </source>
</evidence>
<dbReference type="RefSeq" id="WP_236734561.1">
    <property type="nucleotide sequence ID" value="NZ_LT009760.1"/>
</dbReference>
<dbReference type="SUPFAM" id="SSF82171">
    <property type="entry name" value="DPP6 N-terminal domain-like"/>
    <property type="match status" value="1"/>
</dbReference>
<dbReference type="InterPro" id="IPR001375">
    <property type="entry name" value="Peptidase_S9_cat"/>
</dbReference>
<dbReference type="GO" id="GO:0008242">
    <property type="term" value="F:omega peptidase activity"/>
    <property type="evidence" value="ECO:0007669"/>
    <property type="project" value="UniProtKB-EC"/>
</dbReference>
<dbReference type="Gene3D" id="3.40.50.1820">
    <property type="entry name" value="alpha/beta hydrolase"/>
    <property type="match status" value="1"/>
</dbReference>
<keyword evidence="1 3" id="KW-0378">Hydrolase</keyword>
<proteinExistence type="predicted"/>
<dbReference type="SUPFAM" id="SSF53474">
    <property type="entry name" value="alpha/beta-Hydrolases"/>
    <property type="match status" value="1"/>
</dbReference>
<dbReference type="InterPro" id="IPR011042">
    <property type="entry name" value="6-blade_b-propeller_TolB-like"/>
</dbReference>
<dbReference type="Gene3D" id="2.120.10.30">
    <property type="entry name" value="TolB, C-terminal domain"/>
    <property type="match status" value="1"/>
</dbReference>
<sequence length="648" mass="71562">MAASDGAVDDARFDVTAPDLIPIETLFGTPEFSRAQISPDGRLVAYLAPWRGRLNIWVRPVGQGTARRLTGDDTRNIDGFSWTRDARYILFVQDTRGDENWHLYRVEADGAETVGGKARTVDLTPYSGVRVMGLDLSAAFPGKAFVQMNLKSPGLIDLYEVDIESAETRVAALNPGRFVRWIVTPNGPMHAFIINDEGDHELARYENGVFTTLAKLSGRDQPIGPMPLMVAADGKSVLVGCNAGSDHTYLAAIDLATGRQRVIDSQPDCSLDTPRPEADPRFPSSLITNPVTGELLAVRYLGKRQQIRPLNLRFAAVLDSLQHLSDGEIGYISCDAGGRRWVAEFWDDRHPGTTWFYEHESGEAHVLGERFSALSTERLASVRPIDVISRDGLTLPCHVTLPGGFDARNEPRALPTVLLVHGGPWYRDACFYDPEVQFLANRGYAVLQVNFRGSTGYGKAFMQAAIGELSGRMHDDLIDGLDWLIGQGIADPARVSIYGCSYGGYAALVGASFTPERFAAAISYSGMSDLRMLVDGVVPFVRPTLINTYLSYMGDPDIETQNRDMLARSPVSRLDCISKPLLVVHGANDVRVAKAQADMVVERVRANGVEVDYLLNEREGHWFINEDSNIELYRKIERFLARHLRGEQ</sequence>
<dbReference type="EMBL" id="FCNL01000040">
    <property type="protein sequence ID" value="CVI24281.1"/>
    <property type="molecule type" value="Genomic_DNA"/>
</dbReference>
<dbReference type="Proteomes" id="UP000192074">
    <property type="component" value="Unassembled WGS sequence"/>
</dbReference>
<name>A0A822VBC9_AGRTU</name>
<keyword evidence="3" id="KW-0031">Aminopeptidase</keyword>
<dbReference type="AlphaFoldDB" id="A0A822VBC9"/>
<evidence type="ECO:0000256" key="1">
    <source>
        <dbReference type="ARBA" id="ARBA00022801"/>
    </source>
</evidence>